<dbReference type="Proteomes" id="UP000276417">
    <property type="component" value="Chromosome 1"/>
</dbReference>
<evidence type="ECO:0000313" key="2">
    <source>
        <dbReference type="Proteomes" id="UP000276417"/>
    </source>
</evidence>
<dbReference type="KEGG" id="dph:EHF33_08720"/>
<dbReference type="Gene3D" id="3.90.1140.10">
    <property type="entry name" value="Cyclic phosphodiesterase"/>
    <property type="match status" value="1"/>
</dbReference>
<gene>
    <name evidence="1" type="ORF">EHF33_08720</name>
</gene>
<evidence type="ECO:0000313" key="1">
    <source>
        <dbReference type="EMBL" id="AZI42821.1"/>
    </source>
</evidence>
<reference evidence="1 2" key="1">
    <citation type="submission" date="2018-11" db="EMBL/GenBank/DDBJ databases">
        <title>Deinococcus shelandsis sp. nov., isolated from South Shetland Islands soil of Antarctica.</title>
        <authorList>
            <person name="Tian J."/>
        </authorList>
    </citation>
    <scope>NUCLEOTIDE SEQUENCE [LARGE SCALE GENOMIC DNA]</scope>
    <source>
        <strain evidence="1 2">S14-83T</strain>
    </source>
</reference>
<dbReference type="InterPro" id="IPR009097">
    <property type="entry name" value="Cyclic_Pdiesterase"/>
</dbReference>
<keyword evidence="1" id="KW-0436">Ligase</keyword>
<sequence length="179" mass="19826">MPAPSLPPFFVGITPPPELTARVLAWQAKLEHVITVPHVTLLAPAALPQKRWQSVAAAVAERQTAAPVTLGRVDFFGSRVIFLSVDAPALHELHRNLVSELGQAPGDFALENYHPHLTLALEWRSLNVTWKQAIESAQQEFSDLETQPLAFTASQLVLFGKDRAGQSYTERQRFDLNLT</sequence>
<name>A0A3G8YML6_9DEIO</name>
<dbReference type="SUPFAM" id="SSF55144">
    <property type="entry name" value="LigT-like"/>
    <property type="match status" value="1"/>
</dbReference>
<protein>
    <submittedName>
        <fullName evidence="1">2'-5' RNA ligase family protein</fullName>
    </submittedName>
</protein>
<dbReference type="AlphaFoldDB" id="A0A3G8YML6"/>
<dbReference type="GO" id="GO:0016874">
    <property type="term" value="F:ligase activity"/>
    <property type="evidence" value="ECO:0007669"/>
    <property type="project" value="UniProtKB-KW"/>
</dbReference>
<dbReference type="RefSeq" id="WP_124870159.1">
    <property type="nucleotide sequence ID" value="NZ_CP034183.1"/>
</dbReference>
<dbReference type="EMBL" id="CP034183">
    <property type="protein sequence ID" value="AZI42821.1"/>
    <property type="molecule type" value="Genomic_DNA"/>
</dbReference>
<dbReference type="Pfam" id="PF13563">
    <property type="entry name" value="2_5_RNA_ligase2"/>
    <property type="match status" value="1"/>
</dbReference>
<dbReference type="OrthoDB" id="70764at2"/>
<keyword evidence="2" id="KW-1185">Reference proteome</keyword>
<proteinExistence type="predicted"/>
<organism evidence="1 2">
    <name type="scientific">Deinococcus psychrotolerans</name>
    <dbReference type="NCBI Taxonomy" id="2489213"/>
    <lineage>
        <taxon>Bacteria</taxon>
        <taxon>Thermotogati</taxon>
        <taxon>Deinococcota</taxon>
        <taxon>Deinococci</taxon>
        <taxon>Deinococcales</taxon>
        <taxon>Deinococcaceae</taxon>
        <taxon>Deinococcus</taxon>
    </lineage>
</organism>
<accession>A0A3G8YML6</accession>